<evidence type="ECO:0008006" key="4">
    <source>
        <dbReference type="Google" id="ProtNLM"/>
    </source>
</evidence>
<evidence type="ECO:0000313" key="3">
    <source>
        <dbReference type="Proteomes" id="UP000502823"/>
    </source>
</evidence>
<organism evidence="2 3">
    <name type="scientific">Coptotermes formosanus</name>
    <name type="common">Formosan subterranean termite</name>
    <dbReference type="NCBI Taxonomy" id="36987"/>
    <lineage>
        <taxon>Eukaryota</taxon>
        <taxon>Metazoa</taxon>
        <taxon>Ecdysozoa</taxon>
        <taxon>Arthropoda</taxon>
        <taxon>Hexapoda</taxon>
        <taxon>Insecta</taxon>
        <taxon>Pterygota</taxon>
        <taxon>Neoptera</taxon>
        <taxon>Polyneoptera</taxon>
        <taxon>Dictyoptera</taxon>
        <taxon>Blattodea</taxon>
        <taxon>Blattoidea</taxon>
        <taxon>Termitoidae</taxon>
        <taxon>Rhinotermitidae</taxon>
        <taxon>Coptotermes</taxon>
    </lineage>
</organism>
<evidence type="ECO:0000313" key="2">
    <source>
        <dbReference type="EMBL" id="GFG28341.1"/>
    </source>
</evidence>
<dbReference type="AlphaFoldDB" id="A0A6L2P803"/>
<protein>
    <recommendedName>
        <fullName evidence="4">FAD/NAD(P)-binding domain-containing protein</fullName>
    </recommendedName>
</protein>
<name>A0A6L2P803_COPFO</name>
<keyword evidence="3" id="KW-1185">Reference proteome</keyword>
<comment type="caution">
    <text evidence="2">The sequence shown here is derived from an EMBL/GenBank/DDBJ whole genome shotgun (WGS) entry which is preliminary data.</text>
</comment>
<proteinExistence type="predicted"/>
<dbReference type="Proteomes" id="UP000502823">
    <property type="component" value="Unassembled WGS sequence"/>
</dbReference>
<feature type="chain" id="PRO_5026925702" description="FAD/NAD(P)-binding domain-containing protein" evidence="1">
    <location>
        <begin position="19"/>
        <end position="52"/>
    </location>
</feature>
<dbReference type="Gene3D" id="3.40.50.720">
    <property type="entry name" value="NAD(P)-binding Rossmann-like Domain"/>
    <property type="match status" value="1"/>
</dbReference>
<evidence type="ECO:0000256" key="1">
    <source>
        <dbReference type="SAM" id="SignalP"/>
    </source>
</evidence>
<accession>A0A6L2P803</accession>
<reference evidence="3" key="1">
    <citation type="submission" date="2020-01" db="EMBL/GenBank/DDBJ databases">
        <title>Draft genome sequence of the Termite Coptotermes fromosanus.</title>
        <authorList>
            <person name="Itakura S."/>
            <person name="Yosikawa Y."/>
            <person name="Umezawa K."/>
        </authorList>
    </citation>
    <scope>NUCLEOTIDE SEQUENCE [LARGE SCALE GENOMIC DNA]</scope>
</reference>
<keyword evidence="1" id="KW-0732">Signal</keyword>
<dbReference type="InParanoid" id="A0A6L2P803"/>
<feature type="non-terminal residue" evidence="2">
    <location>
        <position position="1"/>
    </location>
</feature>
<gene>
    <name evidence="2" type="ORF">Cfor_07759</name>
</gene>
<sequence>ILIIMKLLLLRLAHYCNRHHLLAQRRFSSAPKICIVGSGPASFYTAQHLIKV</sequence>
<dbReference type="EMBL" id="BLKM01000055">
    <property type="protein sequence ID" value="GFG28341.1"/>
    <property type="molecule type" value="Genomic_DNA"/>
</dbReference>
<feature type="signal peptide" evidence="1">
    <location>
        <begin position="1"/>
        <end position="18"/>
    </location>
</feature>